<dbReference type="AlphaFoldDB" id="A0A1E4SQZ5"/>
<proteinExistence type="predicted"/>
<name>A0A1E4SQZ5_9ASCO</name>
<dbReference type="RefSeq" id="XP_020067055.1">
    <property type="nucleotide sequence ID" value="XM_020208819.1"/>
</dbReference>
<evidence type="ECO:0000256" key="2">
    <source>
        <dbReference type="SAM" id="MobiDB-lite"/>
    </source>
</evidence>
<dbReference type="GO" id="GO:0031145">
    <property type="term" value="P:anaphase-promoting complex-dependent catabolic process"/>
    <property type="evidence" value="ECO:0007669"/>
    <property type="project" value="InterPro"/>
</dbReference>
<dbReference type="Proteomes" id="UP000094285">
    <property type="component" value="Unassembled WGS sequence"/>
</dbReference>
<evidence type="ECO:0000313" key="3">
    <source>
        <dbReference type="EMBL" id="ODV81933.1"/>
    </source>
</evidence>
<dbReference type="GO" id="GO:0005680">
    <property type="term" value="C:anaphase-promoting complex"/>
    <property type="evidence" value="ECO:0007669"/>
    <property type="project" value="InterPro"/>
</dbReference>
<organism evidence="3 4">
    <name type="scientific">Suhomyces tanzawaensis NRRL Y-17324</name>
    <dbReference type="NCBI Taxonomy" id="984487"/>
    <lineage>
        <taxon>Eukaryota</taxon>
        <taxon>Fungi</taxon>
        <taxon>Dikarya</taxon>
        <taxon>Ascomycota</taxon>
        <taxon>Saccharomycotina</taxon>
        <taxon>Pichiomycetes</taxon>
        <taxon>Debaryomycetaceae</taxon>
        <taxon>Suhomyces</taxon>
    </lineage>
</organism>
<dbReference type="EMBL" id="KV453909">
    <property type="protein sequence ID" value="ODV81933.1"/>
    <property type="molecule type" value="Genomic_DNA"/>
</dbReference>
<evidence type="ECO:0000256" key="1">
    <source>
        <dbReference type="ARBA" id="ARBA00022786"/>
    </source>
</evidence>
<dbReference type="Pfam" id="PF10471">
    <property type="entry name" value="ANAPC_CDC26"/>
    <property type="match status" value="1"/>
</dbReference>
<gene>
    <name evidence="3" type="ORF">CANTADRAFT_3988</name>
</gene>
<dbReference type="OrthoDB" id="4091035at2759"/>
<dbReference type="InterPro" id="IPR018860">
    <property type="entry name" value="APC_suCDC26"/>
</dbReference>
<sequence length="71" mass="8456">MLRRQATTIKLTPEDILEYDDSLAQKQLQRQQEQQKDQAHRSILQERDEGNTTQNYKDERGRDELPENSVQ</sequence>
<keyword evidence="1" id="KW-0833">Ubl conjugation pathway</keyword>
<keyword evidence="4" id="KW-1185">Reference proteome</keyword>
<feature type="compositionally biased region" description="Basic and acidic residues" evidence="2">
    <location>
        <begin position="33"/>
        <end position="65"/>
    </location>
</feature>
<feature type="region of interest" description="Disordered" evidence="2">
    <location>
        <begin position="27"/>
        <end position="71"/>
    </location>
</feature>
<protein>
    <recommendedName>
        <fullName evidence="5">Anaphase-promoting complex, subunit CDC26</fullName>
    </recommendedName>
</protein>
<evidence type="ECO:0000313" key="4">
    <source>
        <dbReference type="Proteomes" id="UP000094285"/>
    </source>
</evidence>
<evidence type="ECO:0008006" key="5">
    <source>
        <dbReference type="Google" id="ProtNLM"/>
    </source>
</evidence>
<dbReference type="GeneID" id="30982955"/>
<accession>A0A1E4SQZ5</accession>
<reference evidence="4" key="1">
    <citation type="submission" date="2016-05" db="EMBL/GenBank/DDBJ databases">
        <title>Comparative genomics of biotechnologically important yeasts.</title>
        <authorList>
            <consortium name="DOE Joint Genome Institute"/>
            <person name="Riley R."/>
            <person name="Haridas S."/>
            <person name="Wolfe K.H."/>
            <person name="Lopes M.R."/>
            <person name="Hittinger C.T."/>
            <person name="Goker M."/>
            <person name="Salamov A."/>
            <person name="Wisecaver J."/>
            <person name="Long T.M."/>
            <person name="Aerts A.L."/>
            <person name="Barry K."/>
            <person name="Choi C."/>
            <person name="Clum A."/>
            <person name="Coughlan A.Y."/>
            <person name="Deshpande S."/>
            <person name="Douglass A.P."/>
            <person name="Hanson S.J."/>
            <person name="Klenk H.-P."/>
            <person name="Labutti K."/>
            <person name="Lapidus A."/>
            <person name="Lindquist E."/>
            <person name="Lipzen A."/>
            <person name="Meier-Kolthoff J.P."/>
            <person name="Ohm R.A."/>
            <person name="Otillar R.P."/>
            <person name="Pangilinan J."/>
            <person name="Peng Y."/>
            <person name="Rokas A."/>
            <person name="Rosa C.A."/>
            <person name="Scheuner C."/>
            <person name="Sibirny A.A."/>
            <person name="Slot J.C."/>
            <person name="Stielow J.B."/>
            <person name="Sun H."/>
            <person name="Kurtzman C.P."/>
            <person name="Blackwell M."/>
            <person name="Grigoriev I.V."/>
            <person name="Jeffries T.W."/>
        </authorList>
    </citation>
    <scope>NUCLEOTIDE SEQUENCE [LARGE SCALE GENOMIC DNA]</scope>
    <source>
        <strain evidence="4">NRRL Y-17324</strain>
    </source>
</reference>